<feature type="domain" description="RRM" evidence="4">
    <location>
        <begin position="277"/>
        <end position="354"/>
    </location>
</feature>
<accession>A0A854QGJ9</accession>
<protein>
    <recommendedName>
        <fullName evidence="4">RRM domain-containing protein</fullName>
    </recommendedName>
</protein>
<feature type="compositionally biased region" description="Polar residues" evidence="3">
    <location>
        <begin position="24"/>
        <end position="34"/>
    </location>
</feature>
<dbReference type="PANTHER" id="PTHR48025:SF1">
    <property type="entry name" value="RRM DOMAIN-CONTAINING PROTEIN"/>
    <property type="match status" value="1"/>
</dbReference>
<dbReference type="Gene3D" id="3.30.70.330">
    <property type="match status" value="2"/>
</dbReference>
<evidence type="ECO:0000256" key="3">
    <source>
        <dbReference type="SAM" id="MobiDB-lite"/>
    </source>
</evidence>
<comment type="caution">
    <text evidence="5">The sequence shown here is derived from an EMBL/GenBank/DDBJ whole genome shotgun (WGS) entry which is preliminary data.</text>
</comment>
<dbReference type="InterPro" id="IPR035979">
    <property type="entry name" value="RBD_domain_sf"/>
</dbReference>
<dbReference type="EMBL" id="AMKT01000034">
    <property type="protein sequence ID" value="OXG23816.1"/>
    <property type="molecule type" value="Genomic_DNA"/>
</dbReference>
<evidence type="ECO:0000259" key="4">
    <source>
        <dbReference type="PROSITE" id="PS50102"/>
    </source>
</evidence>
<evidence type="ECO:0000313" key="5">
    <source>
        <dbReference type="EMBL" id="OXG23816.1"/>
    </source>
</evidence>
<dbReference type="GO" id="GO:0003729">
    <property type="term" value="F:mRNA binding"/>
    <property type="evidence" value="ECO:0007669"/>
    <property type="project" value="TreeGrafter"/>
</dbReference>
<name>A0A854QGJ9_CRYNE</name>
<dbReference type="Pfam" id="PF00076">
    <property type="entry name" value="RRM_1"/>
    <property type="match status" value="2"/>
</dbReference>
<feature type="compositionally biased region" description="Polar residues" evidence="3">
    <location>
        <begin position="631"/>
        <end position="650"/>
    </location>
</feature>
<gene>
    <name evidence="5" type="ORF">C361_02355</name>
</gene>
<dbReference type="InterPro" id="IPR050502">
    <property type="entry name" value="Euk_RNA-bind_prot"/>
</dbReference>
<feature type="compositionally biased region" description="Low complexity" evidence="3">
    <location>
        <begin position="1"/>
        <end position="14"/>
    </location>
</feature>
<evidence type="ECO:0000256" key="2">
    <source>
        <dbReference type="PROSITE-ProRule" id="PRU00176"/>
    </source>
</evidence>
<proteinExistence type="predicted"/>
<feature type="region of interest" description="Disordered" evidence="3">
    <location>
        <begin position="536"/>
        <end position="595"/>
    </location>
</feature>
<feature type="region of interest" description="Disordered" evidence="3">
    <location>
        <begin position="610"/>
        <end position="653"/>
    </location>
</feature>
<sequence>MVPSTLSTSKSSDSVAHNTIPVPESSSVRTMSTGNYNNSYPDTLELGISRTDVNVDNSEGLEVVVNKIFNSDSKVETHSEPSALKYEVRLFGLSQAVASDHLFNFFAAHTEVLGILMHATPNSSANLQWAQVWVPSEADVVRCLGLKECLVPSGITLVRAPLTNPARAQGISAATTPELKTANASFELKTPPTPLPVPPTAFRSAYNADCTFSNPSPFALGSSSVHNMGSASVPTSTTGFNISSLSDSFLSLNLGMNLRDSSGLGYRHVDPQGPLPRNLYVMGLPLDMTQIQFKALFTSFGMVEHSTLLSQLDGMGRRRGFVLMSTHQEAVETMRAMNGTWHGGFKMDVSWALVQREAKHFGSSNIMPNRVVHPPTVPIRRESVEECTVVVDNLDSAYFPDSASIRDIFNHFGPVSRVNILSSNPFKILIQFDHAVSATALVAANGLNLGGRPLVARRYVGAINTLVPTLNSATAGLSQSTPMTMPVAKTAVDRSGQQFRPTQYQTRSHAQHSLSFSLQDLASPPSRMTVRRGNEPLGLGPSFSGLQSLPQFETHQSDPSQSLALSALPYKARSQSQPVSNQQFQQPQQSGIMQTQSWRQFSPFTAFMESTRGMDTNHGSGLDAKPMGNSLIPNSSSNGKGNDRSASSESKPFGANTLKSDLFAPLPWHPVGDNKRTISVALKEINNSNALQDVPHQQQSQLGLNKTATKTGLGVQGENKPPITNATGSMAPVGSTADLGLGGLGVRGMQDRWQVSPDW</sequence>
<organism evidence="5 6">
    <name type="scientific">Cryptococcus neoformans Tu259-1</name>
    <dbReference type="NCBI Taxonomy" id="1230072"/>
    <lineage>
        <taxon>Eukaryota</taxon>
        <taxon>Fungi</taxon>
        <taxon>Dikarya</taxon>
        <taxon>Basidiomycota</taxon>
        <taxon>Agaricomycotina</taxon>
        <taxon>Tremellomycetes</taxon>
        <taxon>Tremellales</taxon>
        <taxon>Cryptococcaceae</taxon>
        <taxon>Cryptococcus</taxon>
        <taxon>Cryptococcus neoformans species complex</taxon>
    </lineage>
</organism>
<feature type="region of interest" description="Disordered" evidence="3">
    <location>
        <begin position="1"/>
        <end position="34"/>
    </location>
</feature>
<dbReference type="CDD" id="cd00590">
    <property type="entry name" value="RRM_SF"/>
    <property type="match status" value="1"/>
</dbReference>
<dbReference type="PROSITE" id="PS50102">
    <property type="entry name" value="RRM"/>
    <property type="match status" value="2"/>
</dbReference>
<dbReference type="PANTHER" id="PTHR48025">
    <property type="entry name" value="OS02G0815200 PROTEIN"/>
    <property type="match status" value="1"/>
</dbReference>
<feature type="domain" description="RRM" evidence="4">
    <location>
        <begin position="387"/>
        <end position="454"/>
    </location>
</feature>
<feature type="compositionally biased region" description="Polar residues" evidence="3">
    <location>
        <begin position="544"/>
        <end position="564"/>
    </location>
</feature>
<dbReference type="GO" id="GO:0005634">
    <property type="term" value="C:nucleus"/>
    <property type="evidence" value="ECO:0007669"/>
    <property type="project" value="TreeGrafter"/>
</dbReference>
<dbReference type="AlphaFoldDB" id="A0A854QGJ9"/>
<reference evidence="5 6" key="1">
    <citation type="submission" date="2017-06" db="EMBL/GenBank/DDBJ databases">
        <title>Global population genomics of the pathogenic fungus Cryptococcus neoformans var. grubii.</title>
        <authorList>
            <person name="Cuomo C."/>
            <person name="Litvintseva A."/>
            <person name="Chen Y."/>
            <person name="Young S."/>
            <person name="Zeng Q."/>
            <person name="Chapman S."/>
            <person name="Gujja S."/>
            <person name="Saif S."/>
            <person name="Birren B."/>
        </authorList>
    </citation>
    <scope>NUCLEOTIDE SEQUENCE [LARGE SCALE GENOMIC DNA]</scope>
    <source>
        <strain evidence="5 6">Tu259-1</strain>
    </source>
</reference>
<evidence type="ECO:0000256" key="1">
    <source>
        <dbReference type="ARBA" id="ARBA00022884"/>
    </source>
</evidence>
<dbReference type="InterPro" id="IPR000504">
    <property type="entry name" value="RRM_dom"/>
</dbReference>
<dbReference type="SMART" id="SM00360">
    <property type="entry name" value="RRM"/>
    <property type="match status" value="2"/>
</dbReference>
<dbReference type="OrthoDB" id="6159137at2759"/>
<evidence type="ECO:0000313" key="6">
    <source>
        <dbReference type="Proteomes" id="UP000199727"/>
    </source>
</evidence>
<dbReference type="Proteomes" id="UP000199727">
    <property type="component" value="Unassembled WGS sequence"/>
</dbReference>
<dbReference type="InterPro" id="IPR012677">
    <property type="entry name" value="Nucleotide-bd_a/b_plait_sf"/>
</dbReference>
<dbReference type="SUPFAM" id="SSF54928">
    <property type="entry name" value="RNA-binding domain, RBD"/>
    <property type="match status" value="1"/>
</dbReference>
<feature type="compositionally biased region" description="Low complexity" evidence="3">
    <location>
        <begin position="574"/>
        <end position="590"/>
    </location>
</feature>
<keyword evidence="1 2" id="KW-0694">RNA-binding</keyword>
<feature type="region of interest" description="Disordered" evidence="3">
    <location>
        <begin position="711"/>
        <end position="734"/>
    </location>
</feature>